<dbReference type="Proteomes" id="UP001174909">
    <property type="component" value="Unassembled WGS sequence"/>
</dbReference>
<dbReference type="AlphaFoldDB" id="A0AA35TQW6"/>
<keyword evidence="2" id="KW-1185">Reference proteome</keyword>
<evidence type="ECO:0000313" key="1">
    <source>
        <dbReference type="EMBL" id="CAI8051426.1"/>
    </source>
</evidence>
<gene>
    <name evidence="1" type="ORF">GBAR_LOCUS28158</name>
</gene>
<reference evidence="1" key="1">
    <citation type="submission" date="2023-03" db="EMBL/GenBank/DDBJ databases">
        <authorList>
            <person name="Steffen K."/>
            <person name="Cardenas P."/>
        </authorList>
    </citation>
    <scope>NUCLEOTIDE SEQUENCE</scope>
</reference>
<proteinExistence type="predicted"/>
<dbReference type="Gene3D" id="2.170.130.30">
    <property type="match status" value="1"/>
</dbReference>
<comment type="caution">
    <text evidence="1">The sequence shown here is derived from an EMBL/GenBank/DDBJ whole genome shotgun (WGS) entry which is preliminary data.</text>
</comment>
<name>A0AA35TQW6_GEOBA</name>
<dbReference type="EMBL" id="CASHTH010003926">
    <property type="protein sequence ID" value="CAI8051426.1"/>
    <property type="molecule type" value="Genomic_DNA"/>
</dbReference>
<sequence>MCDVIPTPVVVEYAFQYPDMEKCPQSMMDINQFDPISVTIPTNGTAQNVLEASVGVGTAYRFTATYFGSTLGYFIDAINGTSSDNPCYWFFYYQAPGLPNPVLSNLGVSNFIIPTSGYSIFMRYEEFKEEHDSEAPANNTVC</sequence>
<organism evidence="1 2">
    <name type="scientific">Geodia barretti</name>
    <name type="common">Barrett's horny sponge</name>
    <dbReference type="NCBI Taxonomy" id="519541"/>
    <lineage>
        <taxon>Eukaryota</taxon>
        <taxon>Metazoa</taxon>
        <taxon>Porifera</taxon>
        <taxon>Demospongiae</taxon>
        <taxon>Heteroscleromorpha</taxon>
        <taxon>Tetractinellida</taxon>
        <taxon>Astrophorina</taxon>
        <taxon>Geodiidae</taxon>
        <taxon>Geodia</taxon>
    </lineage>
</organism>
<evidence type="ECO:0000313" key="2">
    <source>
        <dbReference type="Proteomes" id="UP001174909"/>
    </source>
</evidence>
<protein>
    <submittedName>
        <fullName evidence="1">Uncharacterized protein</fullName>
    </submittedName>
</protein>
<accession>A0AA35TQW6</accession>